<evidence type="ECO:0000259" key="2">
    <source>
        <dbReference type="Pfam" id="PF01243"/>
    </source>
</evidence>
<dbReference type="InterPro" id="IPR012349">
    <property type="entry name" value="Split_barrel_FMN-bd"/>
</dbReference>
<dbReference type="GO" id="GO:0005829">
    <property type="term" value="C:cytosol"/>
    <property type="evidence" value="ECO:0007669"/>
    <property type="project" value="TreeGrafter"/>
</dbReference>
<keyword evidence="1" id="KW-0560">Oxidoreductase</keyword>
<dbReference type="Gene3D" id="2.30.110.10">
    <property type="entry name" value="Electron Transport, Fmn-binding Protein, Chain A"/>
    <property type="match status" value="1"/>
</dbReference>
<sequence>MITRKGGGGSLGGMEVMADAEWREFVMTGTRTGKLAVTRADGRPHVTPVWFVLDGDDVVFNTSETGVKGKALRRDPRATLCVDDDRAPYAFVMIEGEATIESDLDDLIKWASVIGGRYMGEDRAKEFGERNGVPGELLVRLRIGRVIAIRDMAD</sequence>
<dbReference type="PANTHER" id="PTHR35176">
    <property type="entry name" value="HEME OXYGENASE HI_0854-RELATED"/>
    <property type="match status" value="1"/>
</dbReference>
<organism evidence="3 4">
    <name type="scientific">Planotetraspora kaengkrachanensis</name>
    <dbReference type="NCBI Taxonomy" id="575193"/>
    <lineage>
        <taxon>Bacteria</taxon>
        <taxon>Bacillati</taxon>
        <taxon>Actinomycetota</taxon>
        <taxon>Actinomycetes</taxon>
        <taxon>Streptosporangiales</taxon>
        <taxon>Streptosporangiaceae</taxon>
        <taxon>Planotetraspora</taxon>
    </lineage>
</organism>
<gene>
    <name evidence="3" type="ORF">Pka01_00260</name>
</gene>
<evidence type="ECO:0000313" key="4">
    <source>
        <dbReference type="Proteomes" id="UP000630097"/>
    </source>
</evidence>
<name>A0A8J3M036_9ACTN</name>
<evidence type="ECO:0000256" key="1">
    <source>
        <dbReference type="ARBA" id="ARBA00023002"/>
    </source>
</evidence>
<dbReference type="InterPro" id="IPR019920">
    <property type="entry name" value="F420-binding_dom_put"/>
</dbReference>
<dbReference type="GO" id="GO:0016627">
    <property type="term" value="F:oxidoreductase activity, acting on the CH-CH group of donors"/>
    <property type="evidence" value="ECO:0007669"/>
    <property type="project" value="TreeGrafter"/>
</dbReference>
<feature type="domain" description="Pyridoxamine 5'-phosphate oxidase N-terminal" evidence="2">
    <location>
        <begin position="19"/>
        <end position="146"/>
    </location>
</feature>
<reference evidence="3 4" key="1">
    <citation type="submission" date="2021-01" db="EMBL/GenBank/DDBJ databases">
        <title>Whole genome shotgun sequence of Planotetraspora kaengkrachanensis NBRC 104272.</title>
        <authorList>
            <person name="Komaki H."/>
            <person name="Tamura T."/>
        </authorList>
    </citation>
    <scope>NUCLEOTIDE SEQUENCE [LARGE SCALE GENOMIC DNA]</scope>
    <source>
        <strain evidence="3 4">NBRC 104272</strain>
    </source>
</reference>
<dbReference type="SUPFAM" id="SSF50475">
    <property type="entry name" value="FMN-binding split barrel"/>
    <property type="match status" value="1"/>
</dbReference>
<keyword evidence="4" id="KW-1185">Reference proteome</keyword>
<dbReference type="GO" id="GO:0070967">
    <property type="term" value="F:coenzyme F420 binding"/>
    <property type="evidence" value="ECO:0007669"/>
    <property type="project" value="TreeGrafter"/>
</dbReference>
<dbReference type="NCBIfam" id="TIGR03618">
    <property type="entry name" value="Rv1155_F420"/>
    <property type="match status" value="1"/>
</dbReference>
<dbReference type="InterPro" id="IPR052019">
    <property type="entry name" value="F420H2_bilvrd_red/Heme_oxyg"/>
</dbReference>
<dbReference type="Pfam" id="PF01243">
    <property type="entry name" value="PNPOx_N"/>
    <property type="match status" value="1"/>
</dbReference>
<dbReference type="InterPro" id="IPR011576">
    <property type="entry name" value="Pyridox_Oxase_N"/>
</dbReference>
<dbReference type="PANTHER" id="PTHR35176:SF1">
    <property type="entry name" value="F420H(2)-DEPENDENT BILIVERDIN REDUCTASE"/>
    <property type="match status" value="1"/>
</dbReference>
<dbReference type="Proteomes" id="UP000630097">
    <property type="component" value="Unassembled WGS sequence"/>
</dbReference>
<protein>
    <submittedName>
        <fullName evidence="3">PPOX class F420-dependent enzyme</fullName>
    </submittedName>
</protein>
<evidence type="ECO:0000313" key="3">
    <source>
        <dbReference type="EMBL" id="GIG76899.1"/>
    </source>
</evidence>
<dbReference type="EMBL" id="BONV01000001">
    <property type="protein sequence ID" value="GIG76899.1"/>
    <property type="molecule type" value="Genomic_DNA"/>
</dbReference>
<proteinExistence type="predicted"/>
<dbReference type="AlphaFoldDB" id="A0A8J3M036"/>
<accession>A0A8J3M036</accession>
<comment type="caution">
    <text evidence="3">The sequence shown here is derived from an EMBL/GenBank/DDBJ whole genome shotgun (WGS) entry which is preliminary data.</text>
</comment>